<accession>A0ABD7HME7</accession>
<sequence>MGNSQPVKKAIFDGGAEYRGADLRACRYALGLRLEVVAELLGIRQDKYREREQSRVWRSVGLWLVDELQAMEEFVEGLAAQAISAVVADDAPDPATSETVALEVLASQEQFTSAFPDASTLRDGTPYPVDLQYVAIGRAAAELSRRGYTVEVYRGDRRVDLMVRRLAVGLGTNEAARLFGSTLNKYVTRESGKSAPPAGMLAELKAIESFIAQTAEKLPVEHFDSYDAVPLFDDQALFRRVFPQARTIRDGWWYPASVAGVAAVRRARAIAAAGREVRIVSATLA</sequence>
<dbReference type="AlphaFoldDB" id="A0ABD7HME7"/>
<reference evidence="1 2" key="1">
    <citation type="submission" date="2018-08" db="EMBL/GenBank/DDBJ databases">
        <title>Linezolid Resistance in Mycobacterium abscessus: MIC Distribution and Comprehensive Investigation of Resistance Mechanisms.</title>
        <authorList>
            <person name="Ye M."/>
            <person name="Xu L."/>
            <person name="Zou Y."/>
            <person name="Li B."/>
            <person name="Guo Q."/>
            <person name="Zhang Y."/>
            <person name="Zhan M."/>
            <person name="Xu B."/>
            <person name="Yu F."/>
            <person name="Zhang Z."/>
            <person name="Chu H."/>
        </authorList>
    </citation>
    <scope>NUCLEOTIDE SEQUENCE [LARGE SCALE GENOMIC DNA]</scope>
    <source>
        <strain evidence="1 2">G143</strain>
    </source>
</reference>
<dbReference type="Proteomes" id="UP000284557">
    <property type="component" value="Unassembled WGS sequence"/>
</dbReference>
<protein>
    <recommendedName>
        <fullName evidence="3">Helix-turn-helix domain-containing protein</fullName>
    </recommendedName>
</protein>
<evidence type="ECO:0000313" key="1">
    <source>
        <dbReference type="EMBL" id="RIT36895.1"/>
    </source>
</evidence>
<proteinExistence type="predicted"/>
<name>A0ABD7HME7_9MYCO</name>
<comment type="caution">
    <text evidence="1">The sequence shown here is derived from an EMBL/GenBank/DDBJ whole genome shotgun (WGS) entry which is preliminary data.</text>
</comment>
<gene>
    <name evidence="1" type="ORF">D2E76_16740</name>
</gene>
<evidence type="ECO:0000313" key="2">
    <source>
        <dbReference type="Proteomes" id="UP000284557"/>
    </source>
</evidence>
<evidence type="ECO:0008006" key="3">
    <source>
        <dbReference type="Google" id="ProtNLM"/>
    </source>
</evidence>
<organism evidence="1 2">
    <name type="scientific">Mycobacteroides abscessus</name>
    <dbReference type="NCBI Taxonomy" id="36809"/>
    <lineage>
        <taxon>Bacteria</taxon>
        <taxon>Bacillati</taxon>
        <taxon>Actinomycetota</taxon>
        <taxon>Actinomycetes</taxon>
        <taxon>Mycobacteriales</taxon>
        <taxon>Mycobacteriaceae</taxon>
        <taxon>Mycobacteroides</taxon>
    </lineage>
</organism>
<dbReference type="EMBL" id="QXBN01000012">
    <property type="protein sequence ID" value="RIT36895.1"/>
    <property type="molecule type" value="Genomic_DNA"/>
</dbReference>